<accession>A0ACA8ZTB3</accession>
<dbReference type="EMBL" id="CAESAP020000395">
    <property type="protein sequence ID" value="CAB5507535.1"/>
    <property type="molecule type" value="Genomic_DNA"/>
</dbReference>
<protein>
    <submittedName>
        <fullName evidence="1">Lipoprotein</fullName>
    </submittedName>
</protein>
<gene>
    <name evidence="1" type="ORF">AZO1586R_2434</name>
</gene>
<dbReference type="Proteomes" id="UP000635628">
    <property type="component" value="Unassembled WGS sequence"/>
</dbReference>
<organism evidence="1 2">
    <name type="scientific">Bathymodiolus azoricus thioautotrophic gill symbiont</name>
    <dbReference type="NCBI Taxonomy" id="235205"/>
    <lineage>
        <taxon>Bacteria</taxon>
        <taxon>Pseudomonadati</taxon>
        <taxon>Pseudomonadota</taxon>
        <taxon>Gammaproteobacteria</taxon>
        <taxon>sulfur-oxidizing symbionts</taxon>
    </lineage>
</organism>
<name>A0ACA8ZTB3_9GAMM</name>
<sequence length="820" mass="87682">MKNTTNTLNKLTKFLAVATILVSLNAFSVVLSPLITISTNHVNATAGTAITPVTISNRGDDASYYLISPAISNGLSFNKKNGTISGMPIVASDSVTYTVTAVGRRGQDTATVVITVGVGDINLAFGKHATQSSTYTRSVLTVAGYAVDGNTDGEFLHRSTTHTKYEQGAWWQVDLGSQKNINTIIIHNRTDCCANRLSNYQVSISDKADFSTHTYQQDFHVAPNPKTNIKLDAPGKQGRYVRIQLLDKNYLSLAEVQVMGVDPLRFPEVDYSSAQNDFGGVNNAPNYANKTAFATIKGDGSIMAWGNPYFGGKKAPTDSGYTEIYSNERVFVALKADGSITTWGGLKYGGKNAPNVPTDKGYTEIYSTADAFAALKADGSITVWGRVYSGGANAPAGSGYTKIYSNRAAFAALTHDGSIETWGDVYYGGKNAPNAPTDKGYTKIYSTTNAFAALKTDGSIKGWGRAYSGGANAPDDKGYTEIYSNAVAFAALKTDGSIKVWGEPGDGGTNAPDGKGYTKIYSNTYAFAALKADGSIKAWGSSDSGGTNAPDDKGYTEIYSNDYAFAALKADGSIKAWGSSDFGGTNAPNAPKPTDKGYIKIYSTHEAFAALKANGSITTWGSLDNSWNEIKNKTTNAPTDKGYTEIYSNAFAFTAVKPDGSIRTWGDLGYGGAYASGYNLALGKPATESSTYPYSILVAASYAVDGDTDGEFLNGSTTHTNIEQGAWWQVDLGSKKNINEIIIYNRIDCCANRLSNYQVSISDKADFSTHTYQQDFHVAPNPKTNIKLDAPGKQGRYVRIQLLDKNYLSLSEVQVIGVDL</sequence>
<proteinExistence type="predicted"/>
<comment type="caution">
    <text evidence="1">The sequence shown here is derived from an EMBL/GenBank/DDBJ whole genome shotgun (WGS) entry which is preliminary data.</text>
</comment>
<evidence type="ECO:0000313" key="2">
    <source>
        <dbReference type="Proteomes" id="UP000635628"/>
    </source>
</evidence>
<evidence type="ECO:0000313" key="1">
    <source>
        <dbReference type="EMBL" id="CAB5507535.1"/>
    </source>
</evidence>
<keyword evidence="1" id="KW-0449">Lipoprotein</keyword>
<reference evidence="1" key="1">
    <citation type="submission" date="2020-05" db="EMBL/GenBank/DDBJ databases">
        <authorList>
            <person name="Petersen J."/>
            <person name="Sayavedra L."/>
        </authorList>
    </citation>
    <scope>NUCLEOTIDE SEQUENCE</scope>
    <source>
        <strain evidence="1">B azoricus SOX Menez Gwen</strain>
    </source>
</reference>
<keyword evidence="2" id="KW-1185">Reference proteome</keyword>